<dbReference type="AlphaFoldDB" id="A0A437LZP6"/>
<reference evidence="1 2" key="1">
    <citation type="submission" date="2019-01" db="EMBL/GenBank/DDBJ databases">
        <authorList>
            <person name="Chen W.-M."/>
        </authorList>
    </citation>
    <scope>NUCLEOTIDE SEQUENCE [LARGE SCALE GENOMIC DNA]</scope>
    <source>
        <strain evidence="1 2">CCP-6</strain>
    </source>
</reference>
<organism evidence="1 2">
    <name type="scientific">Rhodovarius crocodyli</name>
    <dbReference type="NCBI Taxonomy" id="1979269"/>
    <lineage>
        <taxon>Bacteria</taxon>
        <taxon>Pseudomonadati</taxon>
        <taxon>Pseudomonadota</taxon>
        <taxon>Alphaproteobacteria</taxon>
        <taxon>Acetobacterales</taxon>
        <taxon>Roseomonadaceae</taxon>
        <taxon>Rhodovarius</taxon>
    </lineage>
</organism>
<dbReference type="SUPFAM" id="SSF46689">
    <property type="entry name" value="Homeodomain-like"/>
    <property type="match status" value="1"/>
</dbReference>
<evidence type="ECO:0000313" key="1">
    <source>
        <dbReference type="EMBL" id="RVT90734.1"/>
    </source>
</evidence>
<proteinExistence type="predicted"/>
<accession>A0A437LZP6</accession>
<dbReference type="Proteomes" id="UP000282957">
    <property type="component" value="Unassembled WGS sequence"/>
</dbReference>
<protein>
    <submittedName>
        <fullName evidence="1">Uncharacterized protein</fullName>
    </submittedName>
</protein>
<name>A0A437LZP6_9PROT</name>
<dbReference type="InterPro" id="IPR009057">
    <property type="entry name" value="Homeodomain-like_sf"/>
</dbReference>
<dbReference type="RefSeq" id="WP_127790001.1">
    <property type="nucleotide sequence ID" value="NZ_SACL01000012.1"/>
</dbReference>
<keyword evidence="2" id="KW-1185">Reference proteome</keyword>
<sequence>MSNTAWLDHEVGQMLSAYQAGVLIQDIADQIGRTPRAVRAKLCALRVLGDNRALREKAPPATSVAPVAGAWSDDDKQFVLLAKREGKTAAEMAAALGRSVNSVKGVIDEMRDEGLLLPNPKPQIVIPAMLSDAQERMILSIMQRLNLSRERAIVEMRAHYSAKARRHAA</sequence>
<gene>
    <name evidence="1" type="ORF">EOD42_23315</name>
</gene>
<dbReference type="EMBL" id="SACL01000012">
    <property type="protein sequence ID" value="RVT90734.1"/>
    <property type="molecule type" value="Genomic_DNA"/>
</dbReference>
<comment type="caution">
    <text evidence="1">The sequence shown here is derived from an EMBL/GenBank/DDBJ whole genome shotgun (WGS) entry which is preliminary data.</text>
</comment>
<evidence type="ECO:0000313" key="2">
    <source>
        <dbReference type="Proteomes" id="UP000282957"/>
    </source>
</evidence>